<dbReference type="AlphaFoldDB" id="A0A564UK70"/>
<dbReference type="RefSeq" id="WP_158399608.1">
    <property type="nucleotide sequence ID" value="NZ_CABHMY010000155.1"/>
</dbReference>
<reference evidence="3 4" key="1">
    <citation type="submission" date="2019-07" db="EMBL/GenBank/DDBJ databases">
        <authorList>
            <person name="Hibberd C M."/>
            <person name="Gehrig L. J."/>
            <person name="Chang H.-W."/>
            <person name="Venkatesh S."/>
        </authorList>
    </citation>
    <scope>NUCLEOTIDE SEQUENCE [LARGE SCALE GENOMIC DNA]</scope>
    <source>
        <strain evidence="3">Faecalibacterium_prausnitzii_JG_BgPS064</strain>
    </source>
</reference>
<feature type="chain" id="PRO_5039629599" description="Lipoprotein" evidence="2">
    <location>
        <begin position="22"/>
        <end position="178"/>
    </location>
</feature>
<feature type="region of interest" description="Disordered" evidence="1">
    <location>
        <begin position="42"/>
        <end position="61"/>
    </location>
</feature>
<proteinExistence type="predicted"/>
<accession>A0A564UK70</accession>
<keyword evidence="2" id="KW-0732">Signal</keyword>
<keyword evidence="4" id="KW-1185">Reference proteome</keyword>
<dbReference type="Proteomes" id="UP000406184">
    <property type="component" value="Unassembled WGS sequence"/>
</dbReference>
<name>A0A564UK70_9FIRM</name>
<evidence type="ECO:0000256" key="1">
    <source>
        <dbReference type="SAM" id="MobiDB-lite"/>
    </source>
</evidence>
<evidence type="ECO:0000313" key="4">
    <source>
        <dbReference type="Proteomes" id="UP000406184"/>
    </source>
</evidence>
<gene>
    <name evidence="3" type="ORF">FPPS064S07_01551</name>
</gene>
<dbReference type="EMBL" id="CABHMY010000155">
    <property type="protein sequence ID" value="VUX19779.1"/>
    <property type="molecule type" value="Genomic_DNA"/>
</dbReference>
<protein>
    <recommendedName>
        <fullName evidence="5">Lipoprotein</fullName>
    </recommendedName>
</protein>
<feature type="signal peptide" evidence="2">
    <location>
        <begin position="1"/>
        <end position="21"/>
    </location>
</feature>
<organism evidence="3 4">
    <name type="scientific">Faecalibacterium prausnitzii</name>
    <dbReference type="NCBI Taxonomy" id="853"/>
    <lineage>
        <taxon>Bacteria</taxon>
        <taxon>Bacillati</taxon>
        <taxon>Bacillota</taxon>
        <taxon>Clostridia</taxon>
        <taxon>Eubacteriales</taxon>
        <taxon>Oscillospiraceae</taxon>
        <taxon>Faecalibacterium</taxon>
    </lineage>
</organism>
<dbReference type="PROSITE" id="PS51257">
    <property type="entry name" value="PROKAR_LIPOPROTEIN"/>
    <property type="match status" value="1"/>
</dbReference>
<evidence type="ECO:0008006" key="5">
    <source>
        <dbReference type="Google" id="ProtNLM"/>
    </source>
</evidence>
<evidence type="ECO:0000313" key="3">
    <source>
        <dbReference type="EMBL" id="VUX19779.1"/>
    </source>
</evidence>
<evidence type="ECO:0000256" key="2">
    <source>
        <dbReference type="SAM" id="SignalP"/>
    </source>
</evidence>
<sequence>MKQLLKGVLLLCAAAALTACGAKSEAASSVVTVLPESASSSAVTAPAPEHPVQLPESSTAGASDIHAGMDADLDLTQLSSTVVYAEVYNMLFTPESYTDKIVRMTGEYQEYTDEQTGELYHSCVIYDALACCQQGVEFVLTDGDYPEEGTTITVVGRYETYTTPYYDYFHLVDGVREK</sequence>